<evidence type="ECO:0000256" key="3">
    <source>
        <dbReference type="ARBA" id="ARBA00022448"/>
    </source>
</evidence>
<evidence type="ECO:0000313" key="11">
    <source>
        <dbReference type="Proteomes" id="UP000184330"/>
    </source>
</evidence>
<keyword evidence="6" id="KW-0249">Electron transport</keyword>
<keyword evidence="8" id="KW-0472">Membrane</keyword>
<dbReference type="PANTHER" id="PTHR12653">
    <property type="entry name" value="NADH-UBIQUINONE OXIDOREDUCTASE 13 KD-B SUBUNIT"/>
    <property type="match status" value="1"/>
</dbReference>
<evidence type="ECO:0000256" key="8">
    <source>
        <dbReference type="ARBA" id="ARBA00023136"/>
    </source>
</evidence>
<evidence type="ECO:0000256" key="9">
    <source>
        <dbReference type="SAM" id="MobiDB-lite"/>
    </source>
</evidence>
<keyword evidence="11" id="KW-1185">Reference proteome</keyword>
<dbReference type="Pfam" id="PF04716">
    <property type="entry name" value="ETC_C1_NDUFA5"/>
    <property type="match status" value="1"/>
</dbReference>
<evidence type="ECO:0000256" key="7">
    <source>
        <dbReference type="ARBA" id="ARBA00023128"/>
    </source>
</evidence>
<reference evidence="10 11" key="1">
    <citation type="submission" date="2016-03" db="EMBL/GenBank/DDBJ databases">
        <authorList>
            <person name="Ploux O."/>
        </authorList>
    </citation>
    <scope>NUCLEOTIDE SEQUENCE [LARGE SCALE GENOMIC DNA]</scope>
    <source>
        <strain evidence="10 11">UAMH 11012</strain>
    </source>
</reference>
<dbReference type="Proteomes" id="UP000184330">
    <property type="component" value="Unassembled WGS sequence"/>
</dbReference>
<comment type="similarity">
    <text evidence="2">Belongs to the complex I NDUFA5 subunit family.</text>
</comment>
<feature type="region of interest" description="Disordered" evidence="9">
    <location>
        <begin position="98"/>
        <end position="117"/>
    </location>
</feature>
<evidence type="ECO:0000256" key="5">
    <source>
        <dbReference type="ARBA" id="ARBA00022792"/>
    </source>
</evidence>
<organism evidence="10 11">
    <name type="scientific">Phialocephala subalpina</name>
    <dbReference type="NCBI Taxonomy" id="576137"/>
    <lineage>
        <taxon>Eukaryota</taxon>
        <taxon>Fungi</taxon>
        <taxon>Dikarya</taxon>
        <taxon>Ascomycota</taxon>
        <taxon>Pezizomycotina</taxon>
        <taxon>Leotiomycetes</taxon>
        <taxon>Helotiales</taxon>
        <taxon>Mollisiaceae</taxon>
        <taxon>Phialocephala</taxon>
        <taxon>Phialocephala fortinii species complex</taxon>
    </lineage>
</organism>
<proteinExistence type="inferred from homology"/>
<dbReference type="GO" id="GO:0022904">
    <property type="term" value="P:respiratory electron transport chain"/>
    <property type="evidence" value="ECO:0007669"/>
    <property type="project" value="InterPro"/>
</dbReference>
<keyword evidence="7" id="KW-0496">Mitochondrion</keyword>
<comment type="subcellular location">
    <subcellularLocation>
        <location evidence="1">Mitochondrion inner membrane</location>
        <topology evidence="1">Peripheral membrane protein</topology>
        <orientation evidence="1">Matrix side</orientation>
    </subcellularLocation>
</comment>
<keyword evidence="3" id="KW-0813">Transport</keyword>
<dbReference type="STRING" id="576137.A0A1L7XP38"/>
<gene>
    <name evidence="10" type="ORF">PAC_16683</name>
</gene>
<dbReference type="AlphaFoldDB" id="A0A1L7XP38"/>
<sequence>MRRTLTRLAALKPARYLEPGTPTGLTGLLTAAAPRSQLIYLYSSTLEKLSSLPETSLYRQSTEALTKHRMSIVESVVPAGYEAWAQKAKETLKAHPEVFNTPEGGVDHISAGGEGMEGKEGMVRRTIMGKTFVESKEERVLDEVDDEWDGEKDLGPELEGTRTQEERANLINLARERPGSDAKSVGLEKEPMLTLEQIEEIENKIGAGLIEEVIQVAEGELKLVDTMLKAKVWEDLEEKPVEGQCAYFMRDTGTPTTQQPPQK</sequence>
<keyword evidence="10" id="KW-0830">Ubiquinone</keyword>
<dbReference type="OrthoDB" id="286811at2759"/>
<dbReference type="GO" id="GO:0005743">
    <property type="term" value="C:mitochondrial inner membrane"/>
    <property type="evidence" value="ECO:0007669"/>
    <property type="project" value="UniProtKB-SubCell"/>
</dbReference>
<keyword evidence="5" id="KW-0999">Mitochondrion inner membrane</keyword>
<evidence type="ECO:0000256" key="6">
    <source>
        <dbReference type="ARBA" id="ARBA00022982"/>
    </source>
</evidence>
<protein>
    <submittedName>
        <fullName evidence="10">Probable NADH-ubiquinone oxidoreductase 29.9 kDa subunit</fullName>
    </submittedName>
</protein>
<evidence type="ECO:0000313" key="10">
    <source>
        <dbReference type="EMBL" id="CZR66782.1"/>
    </source>
</evidence>
<accession>A0A1L7XP38</accession>
<name>A0A1L7XP38_9HELO</name>
<keyword evidence="4" id="KW-0679">Respiratory chain</keyword>
<dbReference type="PANTHER" id="PTHR12653:SF0">
    <property type="entry name" value="NADH DEHYDROGENASE [UBIQUINONE] 1 ALPHA SUBCOMPLEX SUBUNIT 5"/>
    <property type="match status" value="1"/>
</dbReference>
<dbReference type="EMBL" id="FJOG01000039">
    <property type="protein sequence ID" value="CZR66782.1"/>
    <property type="molecule type" value="Genomic_DNA"/>
</dbReference>
<evidence type="ECO:0000256" key="2">
    <source>
        <dbReference type="ARBA" id="ARBA00010261"/>
    </source>
</evidence>
<dbReference type="InterPro" id="IPR006806">
    <property type="entry name" value="NDUFA5"/>
</dbReference>
<evidence type="ECO:0000256" key="4">
    <source>
        <dbReference type="ARBA" id="ARBA00022660"/>
    </source>
</evidence>
<evidence type="ECO:0000256" key="1">
    <source>
        <dbReference type="ARBA" id="ARBA00004443"/>
    </source>
</evidence>